<organism evidence="9 10">
    <name type="scientific">Sphingomonas piscis</name>
    <dbReference type="NCBI Taxonomy" id="2714943"/>
    <lineage>
        <taxon>Bacteria</taxon>
        <taxon>Pseudomonadati</taxon>
        <taxon>Pseudomonadota</taxon>
        <taxon>Alphaproteobacteria</taxon>
        <taxon>Sphingomonadales</taxon>
        <taxon>Sphingomonadaceae</taxon>
        <taxon>Sphingomonas</taxon>
    </lineage>
</organism>
<evidence type="ECO:0000259" key="8">
    <source>
        <dbReference type="Pfam" id="PF16967"/>
    </source>
</evidence>
<protein>
    <recommendedName>
        <fullName evidence="2">Probable outer membrane usher protein EcpC</fullName>
    </recommendedName>
</protein>
<proteinExistence type="inferred from homology"/>
<sequence>MEAPSGFANLDEPRPVLADLYFGGKKVGDVELTVRPGKVRFDDPEQAISLLPGILDPQQLLAELARELPANAALICSPMKTDECGRLSPAVAGIIFDEERFRIDLFVNPGLLAPTSLVPQDYLEAPSKAPSMVSSVGLTLSGSGGRTNYNIQNRTLLAAGNARVRSDSSYARGYGLVVDNLVAEVDARNLRYSAGMFWAPGIDLVGQPRIVGAGVATQFDTRTDKDLLEGTPLYLFLDRATRVDILVDGRLLDSRAYEAGNNLIDTTALPTGAYALVLRIHDTGGRTREERRFFARNAQVAPQGKPMLFAYAGMLANTRRHRPVSPSGTFYYQAGGAYRLSAGFAVDAAVVGTQRRSMVQLGGYHLGRTVRMRAAALLSTRGDTGALIQASSTGSGPLSLNVDLRRISSKDNRPLIPVPAYADGFSDGVLDRTRLGSGTYTQASGSIGYRIGQGYVGVTGAYRHDRGRRSDYSVGPSITLPVVQRSGLQLAFQADAQRSRSSTAAYVGFRLNAFAHGRSLIGNAGYASRRQDGERAQRMVGTIAGELYHQAADRSEWNATAAAERTVEDTNVRAGGSLYSRFGVSKGDVLHRFGDTAGTQYGVNIQAGLALSGTGAAFGGRELMQSALIASVAGDAKDAEFDLLINNMPKGRLRAGQQLPVYLPAYRRYDVRLRPVSGANASFDTQERSVTLFPGTVAALRWSVEEMVTVFGKVVDQSGAPIADARVETRHGIGESDSAGFFQVDLAKGDELLFTRSGGERCRVTPSNLQPKAGYAALGKVMC</sequence>
<dbReference type="SUPFAM" id="SSF49464">
    <property type="entry name" value="Carboxypeptidase regulatory domain-like"/>
    <property type="match status" value="1"/>
</dbReference>
<keyword evidence="4" id="KW-1029">Fimbrium biogenesis</keyword>
<comment type="similarity">
    <text evidence="1">Belongs to the EcpC/MatD family.</text>
</comment>
<keyword evidence="10" id="KW-1185">Reference proteome</keyword>
<reference evidence="9 10" key="1">
    <citation type="submission" date="2020-03" db="EMBL/GenBank/DDBJ databases">
        <title>Sphingomonas sp. nov., isolated from fish.</title>
        <authorList>
            <person name="Hyun D.-W."/>
            <person name="Bae J.-W."/>
        </authorList>
    </citation>
    <scope>NUCLEOTIDE SEQUENCE [LARGE SCALE GENOMIC DNA]</scope>
    <source>
        <strain evidence="9 10">HDW15B</strain>
    </source>
</reference>
<dbReference type="Pfam" id="PF15976">
    <property type="entry name" value="CooC_C"/>
    <property type="match status" value="1"/>
</dbReference>
<evidence type="ECO:0000256" key="5">
    <source>
        <dbReference type="ARBA" id="ARBA00022729"/>
    </source>
</evidence>
<evidence type="ECO:0000256" key="3">
    <source>
        <dbReference type="ARBA" id="ARBA00022448"/>
    </source>
</evidence>
<evidence type="ECO:0000259" key="7">
    <source>
        <dbReference type="Pfam" id="PF15976"/>
    </source>
</evidence>
<feature type="domain" description="Pilus assembly protein E-set like" evidence="8">
    <location>
        <begin position="230"/>
        <end position="294"/>
    </location>
</feature>
<dbReference type="AlphaFoldDB" id="A0A6G7YSK3"/>
<comment type="function">
    <text evidence="6">Part of the ecpRABCDE operon, which encodes the E.coli common pilus (ECP). ECP is found in both commensal and pathogenic strains and plays a dual role in early-stage biofilm development and host cell recognition.</text>
</comment>
<dbReference type="InterPro" id="IPR032636">
    <property type="entry name" value="Pilus_assem_E-set-like_dom"/>
</dbReference>
<evidence type="ECO:0000313" key="10">
    <source>
        <dbReference type="Proteomes" id="UP000503222"/>
    </source>
</evidence>
<keyword evidence="5" id="KW-0732">Signal</keyword>
<evidence type="ECO:0000313" key="9">
    <source>
        <dbReference type="EMBL" id="QIK79725.1"/>
    </source>
</evidence>
<gene>
    <name evidence="9" type="ORF">G7077_13245</name>
</gene>
<evidence type="ECO:0000256" key="2">
    <source>
        <dbReference type="ARBA" id="ARBA00020795"/>
    </source>
</evidence>
<evidence type="ECO:0000256" key="1">
    <source>
        <dbReference type="ARBA" id="ARBA00009532"/>
    </source>
</evidence>
<dbReference type="KEGG" id="spii:G7077_13245"/>
<dbReference type="Proteomes" id="UP000503222">
    <property type="component" value="Chromosome"/>
</dbReference>
<dbReference type="EMBL" id="CP049869">
    <property type="protein sequence ID" value="QIK79725.1"/>
    <property type="molecule type" value="Genomic_DNA"/>
</dbReference>
<name>A0A6G7YSK3_9SPHN</name>
<evidence type="ECO:0000256" key="6">
    <source>
        <dbReference type="ARBA" id="ARBA00025239"/>
    </source>
</evidence>
<dbReference type="RefSeq" id="WP_166412110.1">
    <property type="nucleotide sequence ID" value="NZ_CP049869.1"/>
</dbReference>
<evidence type="ECO:0000256" key="4">
    <source>
        <dbReference type="ARBA" id="ARBA00022558"/>
    </source>
</evidence>
<dbReference type="Pfam" id="PF16967">
    <property type="entry name" value="TcfC"/>
    <property type="match status" value="1"/>
</dbReference>
<keyword evidence="3" id="KW-0813">Transport</keyword>
<feature type="domain" description="Pilus assembly protein C-terminal" evidence="7">
    <location>
        <begin position="692"/>
        <end position="783"/>
    </location>
</feature>
<dbReference type="InterPro" id="IPR031917">
    <property type="entry name" value="Pilus_assem_C"/>
</dbReference>
<accession>A0A6G7YSK3</accession>
<dbReference type="InterPro" id="IPR008969">
    <property type="entry name" value="CarboxyPept-like_regulatory"/>
</dbReference>